<dbReference type="EMBL" id="GBXM01084326">
    <property type="protein sequence ID" value="JAH24251.1"/>
    <property type="molecule type" value="Transcribed_RNA"/>
</dbReference>
<reference evidence="1" key="1">
    <citation type="submission" date="2014-11" db="EMBL/GenBank/DDBJ databases">
        <authorList>
            <person name="Amaro Gonzalez C."/>
        </authorList>
    </citation>
    <scope>NUCLEOTIDE SEQUENCE</scope>
</reference>
<reference evidence="1" key="2">
    <citation type="journal article" date="2015" name="Fish Shellfish Immunol.">
        <title>Early steps in the European eel (Anguilla anguilla)-Vibrio vulnificus interaction in the gills: Role of the RtxA13 toxin.</title>
        <authorList>
            <person name="Callol A."/>
            <person name="Pajuelo D."/>
            <person name="Ebbesson L."/>
            <person name="Teles M."/>
            <person name="MacKenzie S."/>
            <person name="Amaro C."/>
        </authorList>
    </citation>
    <scope>NUCLEOTIDE SEQUENCE</scope>
</reference>
<evidence type="ECO:0000313" key="1">
    <source>
        <dbReference type="EMBL" id="JAH24251.1"/>
    </source>
</evidence>
<dbReference type="EMBL" id="GBXM01077824">
    <property type="protein sequence ID" value="JAH30753.1"/>
    <property type="molecule type" value="Transcribed_RNA"/>
</dbReference>
<sequence>MSLPCVFPLASQCTSELGALHW</sequence>
<accession>A0A0E9R537</accession>
<proteinExistence type="predicted"/>
<dbReference type="AlphaFoldDB" id="A0A0E9R537"/>
<name>A0A0E9R537_ANGAN</name>
<organism evidence="1">
    <name type="scientific">Anguilla anguilla</name>
    <name type="common">European freshwater eel</name>
    <name type="synonym">Muraena anguilla</name>
    <dbReference type="NCBI Taxonomy" id="7936"/>
    <lineage>
        <taxon>Eukaryota</taxon>
        <taxon>Metazoa</taxon>
        <taxon>Chordata</taxon>
        <taxon>Craniata</taxon>
        <taxon>Vertebrata</taxon>
        <taxon>Euteleostomi</taxon>
        <taxon>Actinopterygii</taxon>
        <taxon>Neopterygii</taxon>
        <taxon>Teleostei</taxon>
        <taxon>Anguilliformes</taxon>
        <taxon>Anguillidae</taxon>
        <taxon>Anguilla</taxon>
    </lineage>
</organism>
<protein>
    <submittedName>
        <fullName evidence="1">Uncharacterized protein</fullName>
    </submittedName>
</protein>